<dbReference type="Gene3D" id="3.30.1740.10">
    <property type="entry name" value="Zinc finger, PARP-type"/>
    <property type="match status" value="1"/>
</dbReference>
<dbReference type="GO" id="GO:0003677">
    <property type="term" value="F:DNA binding"/>
    <property type="evidence" value="ECO:0007669"/>
    <property type="project" value="InterPro"/>
</dbReference>
<dbReference type="Proteomes" id="UP001172102">
    <property type="component" value="Unassembled WGS sequence"/>
</dbReference>
<name>A0AA40B9I7_9PEZI</name>
<evidence type="ECO:0000256" key="4">
    <source>
        <dbReference type="ARBA" id="ARBA00022833"/>
    </source>
</evidence>
<evidence type="ECO:0000313" key="8">
    <source>
        <dbReference type="Proteomes" id="UP001172102"/>
    </source>
</evidence>
<keyword evidence="5" id="KW-0539">Nucleus</keyword>
<evidence type="ECO:0000259" key="6">
    <source>
        <dbReference type="SMART" id="SM01336"/>
    </source>
</evidence>
<keyword evidence="4" id="KW-0862">Zinc</keyword>
<evidence type="ECO:0000313" key="7">
    <source>
        <dbReference type="EMBL" id="KAK0729998.1"/>
    </source>
</evidence>
<accession>A0AA40B9I7</accession>
<dbReference type="InterPro" id="IPR036957">
    <property type="entry name" value="Znf_PARP_sf"/>
</dbReference>
<feature type="domain" description="PARP-type" evidence="6">
    <location>
        <begin position="1"/>
        <end position="95"/>
    </location>
</feature>
<evidence type="ECO:0000256" key="2">
    <source>
        <dbReference type="ARBA" id="ARBA00022723"/>
    </source>
</evidence>
<evidence type="ECO:0000256" key="3">
    <source>
        <dbReference type="ARBA" id="ARBA00022771"/>
    </source>
</evidence>
<feature type="non-terminal residue" evidence="7">
    <location>
        <position position="123"/>
    </location>
</feature>
<comment type="caution">
    <text evidence="7">The sequence shown here is derived from an EMBL/GenBank/DDBJ whole genome shotgun (WGS) entry which is preliminary data.</text>
</comment>
<dbReference type="Pfam" id="PF00645">
    <property type="entry name" value="zf-PARP"/>
    <property type="match status" value="1"/>
</dbReference>
<dbReference type="EMBL" id="JAUKUA010000001">
    <property type="protein sequence ID" value="KAK0729998.1"/>
    <property type="molecule type" value="Genomic_DNA"/>
</dbReference>
<reference evidence="7" key="1">
    <citation type="submission" date="2023-06" db="EMBL/GenBank/DDBJ databases">
        <title>Genome-scale phylogeny and comparative genomics of the fungal order Sordariales.</title>
        <authorList>
            <consortium name="Lawrence Berkeley National Laboratory"/>
            <person name="Hensen N."/>
            <person name="Bonometti L."/>
            <person name="Westerberg I."/>
            <person name="Brannstrom I.O."/>
            <person name="Guillou S."/>
            <person name="Cros-Aarteil S."/>
            <person name="Calhoun S."/>
            <person name="Haridas S."/>
            <person name="Kuo A."/>
            <person name="Mondo S."/>
            <person name="Pangilinan J."/>
            <person name="Riley R."/>
            <person name="Labutti K."/>
            <person name="Andreopoulos B."/>
            <person name="Lipzen A."/>
            <person name="Chen C."/>
            <person name="Yanf M."/>
            <person name="Daum C."/>
            <person name="Ng V."/>
            <person name="Clum A."/>
            <person name="Steindorff A."/>
            <person name="Ohm R."/>
            <person name="Martin F."/>
            <person name="Silar P."/>
            <person name="Natvig D."/>
            <person name="Lalanne C."/>
            <person name="Gautier V."/>
            <person name="Ament-Velasquez S.L."/>
            <person name="Kruys A."/>
            <person name="Hutchinson M.I."/>
            <person name="Powell A.J."/>
            <person name="Barry K."/>
            <person name="Miller A.N."/>
            <person name="Grigoriev I.V."/>
            <person name="Debuchy R."/>
            <person name="Gladieux P."/>
            <person name="Thoren M.H."/>
            <person name="Johannesson H."/>
        </authorList>
    </citation>
    <scope>NUCLEOTIDE SEQUENCE</scope>
    <source>
        <strain evidence="7">SMH4607-1</strain>
    </source>
</reference>
<keyword evidence="2" id="KW-0479">Metal-binding</keyword>
<proteinExistence type="predicted"/>
<evidence type="ECO:0000256" key="1">
    <source>
        <dbReference type="ARBA" id="ARBA00004123"/>
    </source>
</evidence>
<sequence length="123" mass="14180">ELSANNRAGCKDKVCKESNVKILKGELRLGTWVEIKDHGSWQWRHWGCVSGSQVENLREKIGKDAKGEYRWDAIDGWEELDEKPELQEKIKRVVEQGHIDDEDFKGVSIPLFLPFRPHPTNLG</sequence>
<gene>
    <name evidence="7" type="ORF">B0H67DRAFT_476906</name>
</gene>
<organism evidence="7 8">
    <name type="scientific">Lasiosphaeris hirsuta</name>
    <dbReference type="NCBI Taxonomy" id="260670"/>
    <lineage>
        <taxon>Eukaryota</taxon>
        <taxon>Fungi</taxon>
        <taxon>Dikarya</taxon>
        <taxon>Ascomycota</taxon>
        <taxon>Pezizomycotina</taxon>
        <taxon>Sordariomycetes</taxon>
        <taxon>Sordariomycetidae</taxon>
        <taxon>Sordariales</taxon>
        <taxon>Lasiosphaeriaceae</taxon>
        <taxon>Lasiosphaeris</taxon>
    </lineage>
</organism>
<dbReference type="GO" id="GO:0008270">
    <property type="term" value="F:zinc ion binding"/>
    <property type="evidence" value="ECO:0007669"/>
    <property type="project" value="UniProtKB-KW"/>
</dbReference>
<keyword evidence="8" id="KW-1185">Reference proteome</keyword>
<keyword evidence="3" id="KW-0863">Zinc-finger</keyword>
<dbReference type="SMART" id="SM01336">
    <property type="entry name" value="zf-PARP"/>
    <property type="match status" value="1"/>
</dbReference>
<dbReference type="SUPFAM" id="SSF57716">
    <property type="entry name" value="Glucocorticoid receptor-like (DNA-binding domain)"/>
    <property type="match status" value="1"/>
</dbReference>
<dbReference type="AlphaFoldDB" id="A0AA40B9I7"/>
<protein>
    <submittedName>
        <fullName evidence="7">Poly polymerase and DNA-ligase Zn-finger region-domain-containing protein</fullName>
    </submittedName>
</protein>
<evidence type="ECO:0000256" key="5">
    <source>
        <dbReference type="ARBA" id="ARBA00023242"/>
    </source>
</evidence>
<dbReference type="InterPro" id="IPR001510">
    <property type="entry name" value="Znf_PARP"/>
</dbReference>
<comment type="subcellular location">
    <subcellularLocation>
        <location evidence="1">Nucleus</location>
    </subcellularLocation>
</comment>
<dbReference type="GO" id="GO:0005634">
    <property type="term" value="C:nucleus"/>
    <property type="evidence" value="ECO:0007669"/>
    <property type="project" value="UniProtKB-SubCell"/>
</dbReference>